<dbReference type="Proteomes" id="UP000266841">
    <property type="component" value="Unassembled WGS sequence"/>
</dbReference>
<sequence>MATSDQRNEDVFLYEGGNIAEERKREITRVLFAQQVTKVPHCAFQGCSNLRELQLNEGLKIIGDHAFLGTALQSVTLPSTVIELLYRAFSQSLRSVTPLPSTVIELGYGAFLGCGVLTKVQLNEGLQVIGNSAFHSCWALQSLTIPSTVNKLADQWAFYPSSSNLSEVIILGGERFLHQDFLDRGIFSGGLLNQLAIREYIFLYENFVREHAYSTLKLNSLKISISMVERMSRLSHECRVSVEESLRHLGLMQDGTFLVCFPVVEVVVDSLDSSLESMSVDSLDTDLDEGGTDPDYEIQDTDLETAKSLYKVLQLVAFHELQESSILIELAMWKSRIDEDRARADCRAPIPDPAKSLIMEYGGFAGFLTPAIVEDA</sequence>
<dbReference type="PANTHER" id="PTHR45661:SF3">
    <property type="entry name" value="IG-LIKE DOMAIN-CONTAINING PROTEIN"/>
    <property type="match status" value="1"/>
</dbReference>
<dbReference type="EMBL" id="AGNL01003239">
    <property type="protein sequence ID" value="EJK74940.1"/>
    <property type="molecule type" value="Genomic_DNA"/>
</dbReference>
<protein>
    <submittedName>
        <fullName evidence="1">Uncharacterized protein</fullName>
    </submittedName>
</protein>
<keyword evidence="2" id="KW-1185">Reference proteome</keyword>
<name>K0TBQ9_THAOC</name>
<organism evidence="1 2">
    <name type="scientific">Thalassiosira oceanica</name>
    <name type="common">Marine diatom</name>
    <dbReference type="NCBI Taxonomy" id="159749"/>
    <lineage>
        <taxon>Eukaryota</taxon>
        <taxon>Sar</taxon>
        <taxon>Stramenopiles</taxon>
        <taxon>Ochrophyta</taxon>
        <taxon>Bacillariophyta</taxon>
        <taxon>Coscinodiscophyceae</taxon>
        <taxon>Thalassiosirophycidae</taxon>
        <taxon>Thalassiosirales</taxon>
        <taxon>Thalassiosiraceae</taxon>
        <taxon>Thalassiosira</taxon>
    </lineage>
</organism>
<dbReference type="Pfam" id="PF13306">
    <property type="entry name" value="LRR_5"/>
    <property type="match status" value="2"/>
</dbReference>
<dbReference type="Gene3D" id="3.80.10.10">
    <property type="entry name" value="Ribonuclease Inhibitor"/>
    <property type="match status" value="1"/>
</dbReference>
<gene>
    <name evidence="1" type="ORF">THAOC_03354</name>
</gene>
<dbReference type="InterPro" id="IPR032675">
    <property type="entry name" value="LRR_dom_sf"/>
</dbReference>
<evidence type="ECO:0000313" key="2">
    <source>
        <dbReference type="Proteomes" id="UP000266841"/>
    </source>
</evidence>
<dbReference type="SUPFAM" id="SSF52058">
    <property type="entry name" value="L domain-like"/>
    <property type="match status" value="1"/>
</dbReference>
<dbReference type="InterPro" id="IPR026906">
    <property type="entry name" value="LRR_5"/>
</dbReference>
<comment type="caution">
    <text evidence="1">The sequence shown here is derived from an EMBL/GenBank/DDBJ whole genome shotgun (WGS) entry which is preliminary data.</text>
</comment>
<reference evidence="1 2" key="1">
    <citation type="journal article" date="2012" name="Genome Biol.">
        <title>Genome and low-iron response of an oceanic diatom adapted to chronic iron limitation.</title>
        <authorList>
            <person name="Lommer M."/>
            <person name="Specht M."/>
            <person name="Roy A.S."/>
            <person name="Kraemer L."/>
            <person name="Andreson R."/>
            <person name="Gutowska M.A."/>
            <person name="Wolf J."/>
            <person name="Bergner S.V."/>
            <person name="Schilhabel M.B."/>
            <person name="Klostermeier U.C."/>
            <person name="Beiko R.G."/>
            <person name="Rosenstiel P."/>
            <person name="Hippler M."/>
            <person name="Laroche J."/>
        </authorList>
    </citation>
    <scope>NUCLEOTIDE SEQUENCE [LARGE SCALE GENOMIC DNA]</scope>
    <source>
        <strain evidence="1 2">CCMP1005</strain>
    </source>
</reference>
<accession>K0TBQ9</accession>
<evidence type="ECO:0000313" key="1">
    <source>
        <dbReference type="EMBL" id="EJK74940.1"/>
    </source>
</evidence>
<dbReference type="InterPro" id="IPR053139">
    <property type="entry name" value="Surface_bspA-like"/>
</dbReference>
<proteinExistence type="predicted"/>
<dbReference type="AlphaFoldDB" id="K0TBQ9"/>
<dbReference type="PANTHER" id="PTHR45661">
    <property type="entry name" value="SURFACE ANTIGEN"/>
    <property type="match status" value="1"/>
</dbReference>